<organism evidence="1 2">
    <name type="scientific">Curtobacterium citreum</name>
    <dbReference type="NCBI Taxonomy" id="2036"/>
    <lineage>
        <taxon>Bacteria</taxon>
        <taxon>Bacillati</taxon>
        <taxon>Actinomycetota</taxon>
        <taxon>Actinomycetes</taxon>
        <taxon>Micrococcales</taxon>
        <taxon>Microbacteriaceae</taxon>
        <taxon>Curtobacterium</taxon>
    </lineage>
</organism>
<accession>A0ABT2HDI7</accession>
<dbReference type="RefSeq" id="WP_141861691.1">
    <property type="nucleotide sequence ID" value="NZ_BMNV01000004.1"/>
</dbReference>
<gene>
    <name evidence="1" type="ORF">NYQ28_01935</name>
</gene>
<dbReference type="Proteomes" id="UP001652264">
    <property type="component" value="Unassembled WGS sequence"/>
</dbReference>
<evidence type="ECO:0000313" key="1">
    <source>
        <dbReference type="EMBL" id="MCS6521322.1"/>
    </source>
</evidence>
<name>A0ABT2HDI7_9MICO</name>
<proteinExistence type="predicted"/>
<sequence>MSAAKRVAEELNRVLAAQSYGWADGKRWSGRASVAQRLLSGLALSIGEGSFQYAEARFLADTTHVLALTATHVHKAWAEDDETIGTDSWSRSAISKVELTQAPNVFQEGSADHAATALHLTFRSGDTVELGGDGQSQANLRELLHLYPGLLANLS</sequence>
<keyword evidence="2" id="KW-1185">Reference proteome</keyword>
<reference evidence="1 2" key="1">
    <citation type="submission" date="2022-08" db="EMBL/GenBank/DDBJ databases">
        <title>Taxonomy of Curtobacterium flaccumfaciens.</title>
        <authorList>
            <person name="Osdaghi E."/>
            <person name="Taghavi S.M."/>
            <person name="Hamidizade M."/>
            <person name="Abachi H."/>
            <person name="Fazliarab A."/>
            <person name="Baeyen S."/>
            <person name="Portier P."/>
            <person name="Van Vaerenbergh J."/>
            <person name="Jacques M.-A."/>
        </authorList>
    </citation>
    <scope>NUCLEOTIDE SEQUENCE [LARGE SCALE GENOMIC DNA]</scope>
    <source>
        <strain evidence="1 2">LMG8786T</strain>
    </source>
</reference>
<comment type="caution">
    <text evidence="1">The sequence shown here is derived from an EMBL/GenBank/DDBJ whole genome shotgun (WGS) entry which is preliminary data.</text>
</comment>
<evidence type="ECO:0000313" key="2">
    <source>
        <dbReference type="Proteomes" id="UP001652264"/>
    </source>
</evidence>
<dbReference type="GeneID" id="95324240"/>
<protein>
    <submittedName>
        <fullName evidence="1">Uncharacterized protein</fullName>
    </submittedName>
</protein>
<dbReference type="EMBL" id="JANVAD010000001">
    <property type="protein sequence ID" value="MCS6521322.1"/>
    <property type="molecule type" value="Genomic_DNA"/>
</dbReference>